<feature type="compositionally biased region" description="Basic and acidic residues" evidence="1">
    <location>
        <begin position="408"/>
        <end position="438"/>
    </location>
</feature>
<dbReference type="Proteomes" id="UP000262524">
    <property type="component" value="Unassembled WGS sequence"/>
</dbReference>
<comment type="caution">
    <text evidence="3">The sequence shown here is derived from an EMBL/GenBank/DDBJ whole genome shotgun (WGS) entry which is preliminary data.</text>
</comment>
<keyword evidence="2" id="KW-1133">Transmembrane helix</keyword>
<evidence type="ECO:0000256" key="1">
    <source>
        <dbReference type="SAM" id="MobiDB-lite"/>
    </source>
</evidence>
<feature type="compositionally biased region" description="Polar residues" evidence="1">
    <location>
        <begin position="457"/>
        <end position="467"/>
    </location>
</feature>
<keyword evidence="2" id="KW-0472">Membrane</keyword>
<keyword evidence="2" id="KW-0812">Transmembrane</keyword>
<evidence type="ECO:0000256" key="2">
    <source>
        <dbReference type="SAM" id="Phobius"/>
    </source>
</evidence>
<dbReference type="RefSeq" id="WP_117983368.1">
    <property type="nucleotide sequence ID" value="NZ_JBKUJP010000040.1"/>
</dbReference>
<proteinExistence type="predicted"/>
<name>A0A374NEM5_9FIRM</name>
<feature type="region of interest" description="Disordered" evidence="1">
    <location>
        <begin position="519"/>
        <end position="543"/>
    </location>
</feature>
<organism evidence="3 4">
    <name type="scientific">Anaerobutyricum hallii</name>
    <dbReference type="NCBI Taxonomy" id="39488"/>
    <lineage>
        <taxon>Bacteria</taxon>
        <taxon>Bacillati</taxon>
        <taxon>Bacillota</taxon>
        <taxon>Clostridia</taxon>
        <taxon>Lachnospirales</taxon>
        <taxon>Lachnospiraceae</taxon>
        <taxon>Anaerobutyricum</taxon>
    </lineage>
</organism>
<evidence type="ECO:0000313" key="4">
    <source>
        <dbReference type="Proteomes" id="UP000262524"/>
    </source>
</evidence>
<dbReference type="EMBL" id="QSOE01000113">
    <property type="protein sequence ID" value="RGI81566.1"/>
    <property type="molecule type" value="Genomic_DNA"/>
</dbReference>
<protein>
    <submittedName>
        <fullName evidence="3">Uncharacterized protein</fullName>
    </submittedName>
</protein>
<accession>A0A374NEM5</accession>
<feature type="region of interest" description="Disordered" evidence="1">
    <location>
        <begin position="408"/>
        <end position="487"/>
    </location>
</feature>
<feature type="transmembrane region" description="Helical" evidence="2">
    <location>
        <begin position="570"/>
        <end position="592"/>
    </location>
</feature>
<dbReference type="AlphaFoldDB" id="A0A374NEM5"/>
<gene>
    <name evidence="3" type="ORF">DXD91_12770</name>
</gene>
<feature type="compositionally biased region" description="Basic and acidic residues" evidence="1">
    <location>
        <begin position="468"/>
        <end position="477"/>
    </location>
</feature>
<sequence>MYYQTHAENRSQLRLPAGVSHNVSDEQRKRYLPLLNTAGRDTGCGLKQTKKERKVAMPNKVLRLLFLSVPLPVTLAGTCITAGTPSMCYAATTDTEKGVINIAQSVSAVRSESEEQNYTFSYSAYDPATYDGKVGFSIRFDKGFYPRSLNLGDWTDYKGELSIEVYHEKNFLGKETVSPGNEVDMTKYEGCDMIRILYGEEETNSVKNFTGMILSGEIHASESDEKLLVSADCFGTDAEGENETFCHSSIRTNCRYSIPDKPDVSLSKNTLKYGESTEMYIKNLGSSGNTDIDHQEFKMNIPARLDIEKIKMPEFDNADVELYINGKKVEVENGEYIPEKAVASIELMIRTKEQTFKQTSDMSFILKNSVDTKGSENLQAFSKTVCANKTTFKVYSESLNIKFEKENVKDDDKNNNDGKDDDAKKDDDKKDDNGKEPSKPSVPTTPVTPTPIPNPSDNNTPVTPSPNDKNKKEEEKKNKKPVKIVDNTGLSLKKAKVTSNKGAVYDFTSNDTKSVASIMKDGTNMDNETKIENDIPDNSTEEKNNLEEEMEKVKEKKAQNPVKKVKNNRFAKVAIVGGIVLSACIIASYFLLRTPKEETRKGGVDDKKNND</sequence>
<reference evidence="3 4" key="1">
    <citation type="submission" date="2018-08" db="EMBL/GenBank/DDBJ databases">
        <title>A genome reference for cultivated species of the human gut microbiota.</title>
        <authorList>
            <person name="Zou Y."/>
            <person name="Xue W."/>
            <person name="Luo G."/>
        </authorList>
    </citation>
    <scope>NUCLEOTIDE SEQUENCE [LARGE SCALE GENOMIC DNA]</scope>
    <source>
        <strain evidence="3 4">TM10-1AC</strain>
    </source>
</reference>
<evidence type="ECO:0000313" key="3">
    <source>
        <dbReference type="EMBL" id="RGI81566.1"/>
    </source>
</evidence>
<feature type="transmembrane region" description="Helical" evidence="2">
    <location>
        <begin position="61"/>
        <end position="83"/>
    </location>
</feature>